<protein>
    <submittedName>
        <fullName evidence="1">Uncharacterized protein</fullName>
    </submittedName>
</protein>
<name>A0A6L9Y469_9BURK</name>
<dbReference type="RefSeq" id="WP_163763938.1">
    <property type="nucleotide sequence ID" value="NZ_JAAGYR010000003.1"/>
</dbReference>
<reference evidence="1 2" key="1">
    <citation type="submission" date="2020-02" db="EMBL/GenBank/DDBJ databases">
        <title>Pelistega sp. NLN82 were isolated from wild rodents of the Hainan Island.</title>
        <authorList>
            <person name="Niu N."/>
            <person name="Zhou J."/>
        </authorList>
    </citation>
    <scope>NUCLEOTIDE SEQUENCE [LARGE SCALE GENOMIC DNA]</scope>
    <source>
        <strain evidence="1 2">NLN82</strain>
    </source>
</reference>
<comment type="caution">
    <text evidence="1">The sequence shown here is derived from an EMBL/GenBank/DDBJ whole genome shotgun (WGS) entry which is preliminary data.</text>
</comment>
<evidence type="ECO:0000313" key="2">
    <source>
        <dbReference type="Proteomes" id="UP000477651"/>
    </source>
</evidence>
<dbReference type="EMBL" id="JAAGYR010000003">
    <property type="protein sequence ID" value="NEN75229.1"/>
    <property type="molecule type" value="Genomic_DNA"/>
</dbReference>
<dbReference type="Proteomes" id="UP000477651">
    <property type="component" value="Unassembled WGS sequence"/>
</dbReference>
<evidence type="ECO:0000313" key="1">
    <source>
        <dbReference type="EMBL" id="NEN75229.1"/>
    </source>
</evidence>
<accession>A0A6L9Y469</accession>
<keyword evidence="2" id="KW-1185">Reference proteome</keyword>
<proteinExistence type="predicted"/>
<dbReference type="AlphaFoldDB" id="A0A6L9Y469"/>
<organism evidence="1 2">
    <name type="scientific">Pelistega ratti</name>
    <dbReference type="NCBI Taxonomy" id="2652177"/>
    <lineage>
        <taxon>Bacteria</taxon>
        <taxon>Pseudomonadati</taxon>
        <taxon>Pseudomonadota</taxon>
        <taxon>Betaproteobacteria</taxon>
        <taxon>Burkholderiales</taxon>
        <taxon>Alcaligenaceae</taxon>
        <taxon>Pelistega</taxon>
    </lineage>
</organism>
<sequence length="177" mass="19616">MQLSNNSKKLIIAIMAMTGLGVLLTSPNPTEPAHESIATASDQSIYQANMLDPTTIKSLTNLTQHIIIDTVGMPLRYRGYIQGVGYSSYQFLGEKGQKIIFSLEAPSNMEMILYGTTIVPISNNMEYTLPENGSYDLRILYKPSIELQQTKKSSDPEAYYITFTLQASPTTPLVEQP</sequence>
<gene>
    <name evidence="1" type="ORF">F9B74_02655</name>
</gene>